<keyword evidence="4" id="KW-1185">Reference proteome</keyword>
<feature type="compositionally biased region" description="Polar residues" evidence="1">
    <location>
        <begin position="136"/>
        <end position="149"/>
    </location>
</feature>
<dbReference type="PROSITE" id="PS50127">
    <property type="entry name" value="UBC_2"/>
    <property type="match status" value="1"/>
</dbReference>
<gene>
    <name evidence="3" type="ORF">VE01_07438</name>
</gene>
<dbReference type="STRING" id="342668.A0A1B8GGQ6"/>
<dbReference type="Proteomes" id="UP000091956">
    <property type="component" value="Unassembled WGS sequence"/>
</dbReference>
<dbReference type="InterPro" id="IPR016135">
    <property type="entry name" value="UBQ-conjugating_enzyme/RWD"/>
</dbReference>
<dbReference type="Gene3D" id="3.10.110.10">
    <property type="entry name" value="Ubiquitin Conjugating Enzyme"/>
    <property type="match status" value="1"/>
</dbReference>
<dbReference type="Pfam" id="PF00179">
    <property type="entry name" value="UQ_con"/>
    <property type="match status" value="1"/>
</dbReference>
<name>A0A1B8GGQ6_9PEZI</name>
<dbReference type="GeneID" id="28840824"/>
<dbReference type="CDD" id="cd23814">
    <property type="entry name" value="UEV_AKTIP"/>
    <property type="match status" value="1"/>
</dbReference>
<evidence type="ECO:0000256" key="1">
    <source>
        <dbReference type="SAM" id="MobiDB-lite"/>
    </source>
</evidence>
<proteinExistence type="predicted"/>
<evidence type="ECO:0000313" key="3">
    <source>
        <dbReference type="EMBL" id="OBT95017.2"/>
    </source>
</evidence>
<dbReference type="InterPro" id="IPR000608">
    <property type="entry name" value="UBC"/>
</dbReference>
<dbReference type="EMBL" id="KV460239">
    <property type="protein sequence ID" value="OBT95017.2"/>
    <property type="molecule type" value="Genomic_DNA"/>
</dbReference>
<reference evidence="3 4" key="1">
    <citation type="submission" date="2016-03" db="EMBL/GenBank/DDBJ databases">
        <title>Comparative genomics of Pseudogymnoascus destructans, the fungus causing white-nose syndrome of bats.</title>
        <authorList>
            <person name="Palmer J.M."/>
            <person name="Drees K.P."/>
            <person name="Foster J.T."/>
            <person name="Lindner D.L."/>
        </authorList>
    </citation>
    <scope>NUCLEOTIDE SEQUENCE [LARGE SCALE GENOMIC DNA]</scope>
    <source>
        <strain evidence="3 4">UAMH 10579</strain>
    </source>
</reference>
<accession>A0A1B8GGQ6</accession>
<dbReference type="SUPFAM" id="SSF54495">
    <property type="entry name" value="UBC-like"/>
    <property type="match status" value="1"/>
</dbReference>
<dbReference type="RefSeq" id="XP_059319556.1">
    <property type="nucleotide sequence ID" value="XM_059463881.1"/>
</dbReference>
<sequence length="290" mass="31565">MQNQRLLVEFNGLKTASPAGVFLSLSPSDPALWTGVIFVREGPYAPAILRFQISFPPAYPTIPPLITFSTDVFHPLLAPLTVQLYTSSEDDSNGVVVLEDEKLPPGGFSLRHGFPSWFKRTRTKPVSNAEADPKNKPQSANSQVTPLALSSSSSTSRDMADPEDGITVYELLRYIRSTFDDASVLDEVPIEAAGNSGAWRAWKAHRAHEAQVAQVKRLSGISGNTNSPSKRNLVPKPVRQPGEWNWEGVWEVRAKKGIDLSVSEASLYGNSTSNDELVGVPGMSRFGGLC</sequence>
<evidence type="ECO:0000259" key="2">
    <source>
        <dbReference type="PROSITE" id="PS50127"/>
    </source>
</evidence>
<evidence type="ECO:0000313" key="4">
    <source>
        <dbReference type="Proteomes" id="UP000091956"/>
    </source>
</evidence>
<organism evidence="3 4">
    <name type="scientific">Pseudogymnoascus verrucosus</name>
    <dbReference type="NCBI Taxonomy" id="342668"/>
    <lineage>
        <taxon>Eukaryota</taxon>
        <taxon>Fungi</taxon>
        <taxon>Dikarya</taxon>
        <taxon>Ascomycota</taxon>
        <taxon>Pezizomycotina</taxon>
        <taxon>Leotiomycetes</taxon>
        <taxon>Thelebolales</taxon>
        <taxon>Thelebolaceae</taxon>
        <taxon>Pseudogymnoascus</taxon>
    </lineage>
</organism>
<protein>
    <recommendedName>
        <fullName evidence="2">UBC core domain-containing protein</fullName>
    </recommendedName>
</protein>
<feature type="region of interest" description="Disordered" evidence="1">
    <location>
        <begin position="124"/>
        <end position="161"/>
    </location>
</feature>
<feature type="domain" description="UBC core" evidence="2">
    <location>
        <begin position="1"/>
        <end position="167"/>
    </location>
</feature>
<dbReference type="AlphaFoldDB" id="A0A1B8GGQ6"/>
<reference evidence="4" key="2">
    <citation type="journal article" date="2018" name="Nat. Commun.">
        <title>Extreme sensitivity to ultraviolet light in the fungal pathogen causing white-nose syndrome of bats.</title>
        <authorList>
            <person name="Palmer J.M."/>
            <person name="Drees K.P."/>
            <person name="Foster J.T."/>
            <person name="Lindner D.L."/>
        </authorList>
    </citation>
    <scope>NUCLEOTIDE SEQUENCE [LARGE SCALE GENOMIC DNA]</scope>
    <source>
        <strain evidence="4">UAMH 10579</strain>
    </source>
</reference>